<comment type="caution">
    <text evidence="8">The sequence shown here is derived from an EMBL/GenBank/DDBJ whole genome shotgun (WGS) entry which is preliminary data.</text>
</comment>
<dbReference type="SMART" id="SM00184">
    <property type="entry name" value="RING"/>
    <property type="match status" value="1"/>
</dbReference>
<feature type="region of interest" description="Disordered" evidence="5">
    <location>
        <begin position="19"/>
        <end position="50"/>
    </location>
</feature>
<reference evidence="8 9" key="1">
    <citation type="submission" date="2013-03" db="EMBL/GenBank/DDBJ databases">
        <title>The Genome Sequence of Capronia epimyces CBS 606.96.</title>
        <authorList>
            <consortium name="The Broad Institute Genomics Platform"/>
            <person name="Cuomo C."/>
            <person name="de Hoog S."/>
            <person name="Gorbushina A."/>
            <person name="Walker B."/>
            <person name="Young S.K."/>
            <person name="Zeng Q."/>
            <person name="Gargeya S."/>
            <person name="Fitzgerald M."/>
            <person name="Haas B."/>
            <person name="Abouelleil A."/>
            <person name="Allen A.W."/>
            <person name="Alvarado L."/>
            <person name="Arachchi H.M."/>
            <person name="Berlin A.M."/>
            <person name="Chapman S.B."/>
            <person name="Gainer-Dewar J."/>
            <person name="Goldberg J."/>
            <person name="Griggs A."/>
            <person name="Gujja S."/>
            <person name="Hansen M."/>
            <person name="Howarth C."/>
            <person name="Imamovic A."/>
            <person name="Ireland A."/>
            <person name="Larimer J."/>
            <person name="McCowan C."/>
            <person name="Murphy C."/>
            <person name="Pearson M."/>
            <person name="Poon T.W."/>
            <person name="Priest M."/>
            <person name="Roberts A."/>
            <person name="Saif S."/>
            <person name="Shea T."/>
            <person name="Sisk P."/>
            <person name="Sykes S."/>
            <person name="Wortman J."/>
            <person name="Nusbaum C."/>
            <person name="Birren B."/>
        </authorList>
    </citation>
    <scope>NUCLEOTIDE SEQUENCE [LARGE SCALE GENOMIC DNA]</scope>
    <source>
        <strain evidence="8 9">CBS 606.96</strain>
    </source>
</reference>
<evidence type="ECO:0000313" key="9">
    <source>
        <dbReference type="Proteomes" id="UP000019478"/>
    </source>
</evidence>
<dbReference type="InterPro" id="IPR013083">
    <property type="entry name" value="Znf_RING/FYVE/PHD"/>
</dbReference>
<dbReference type="Proteomes" id="UP000019478">
    <property type="component" value="Unassembled WGS sequence"/>
</dbReference>
<feature type="region of interest" description="Disordered" evidence="5">
    <location>
        <begin position="273"/>
        <end position="306"/>
    </location>
</feature>
<feature type="domain" description="RING-type" evidence="7">
    <location>
        <begin position="5"/>
        <end position="86"/>
    </location>
</feature>
<feature type="region of interest" description="Disordered" evidence="5">
    <location>
        <begin position="190"/>
        <end position="213"/>
    </location>
</feature>
<dbReference type="PANTHER" id="PTHR12618">
    <property type="entry name" value="PHD AND RING FINGER DOMAIN-CONTAINING PROTEIN 1"/>
    <property type="match status" value="1"/>
</dbReference>
<evidence type="ECO:0000256" key="4">
    <source>
        <dbReference type="PROSITE-ProRule" id="PRU00175"/>
    </source>
</evidence>
<proteinExistence type="predicted"/>
<dbReference type="GeneID" id="19174575"/>
<name>W9XHP9_9EURO</name>
<evidence type="ECO:0000256" key="1">
    <source>
        <dbReference type="ARBA" id="ARBA00022723"/>
    </source>
</evidence>
<feature type="region of interest" description="Disordered" evidence="5">
    <location>
        <begin position="323"/>
        <end position="398"/>
    </location>
</feature>
<evidence type="ECO:0000313" key="8">
    <source>
        <dbReference type="EMBL" id="EXJ76850.1"/>
    </source>
</evidence>
<protein>
    <recommendedName>
        <fullName evidence="10">PHD and RING finger domain-containing protein</fullName>
    </recommendedName>
</protein>
<dbReference type="PANTHER" id="PTHR12618:SF20">
    <property type="entry name" value="PHD AND RING FINGER DOMAIN-CONTAINING PROTEIN 1"/>
    <property type="match status" value="1"/>
</dbReference>
<dbReference type="STRING" id="1182542.W9XHP9"/>
<feature type="compositionally biased region" description="Polar residues" evidence="5">
    <location>
        <begin position="412"/>
        <end position="421"/>
    </location>
</feature>
<keyword evidence="9" id="KW-1185">Reference proteome</keyword>
<feature type="region of interest" description="Disordered" evidence="5">
    <location>
        <begin position="412"/>
        <end position="566"/>
    </location>
</feature>
<dbReference type="InterPro" id="IPR019786">
    <property type="entry name" value="Zinc_finger_PHD-type_CS"/>
</dbReference>
<evidence type="ECO:0000256" key="5">
    <source>
        <dbReference type="SAM" id="MobiDB-lite"/>
    </source>
</evidence>
<dbReference type="eggNOG" id="KOG0825">
    <property type="taxonomic scope" value="Eukaryota"/>
</dbReference>
<evidence type="ECO:0008006" key="10">
    <source>
        <dbReference type="Google" id="ProtNLM"/>
    </source>
</evidence>
<dbReference type="GO" id="GO:0008270">
    <property type="term" value="F:zinc ion binding"/>
    <property type="evidence" value="ECO:0007669"/>
    <property type="project" value="UniProtKB-KW"/>
</dbReference>
<dbReference type="InterPro" id="IPR001965">
    <property type="entry name" value="Znf_PHD"/>
</dbReference>
<feature type="domain" description="PHD-type" evidence="6">
    <location>
        <begin position="132"/>
        <end position="180"/>
    </location>
</feature>
<dbReference type="InterPro" id="IPR011011">
    <property type="entry name" value="Znf_FYVE_PHD"/>
</dbReference>
<feature type="compositionally biased region" description="Low complexity" evidence="5">
    <location>
        <begin position="435"/>
        <end position="461"/>
    </location>
</feature>
<dbReference type="RefSeq" id="XP_007738775.1">
    <property type="nucleotide sequence ID" value="XM_007740585.1"/>
</dbReference>
<evidence type="ECO:0000259" key="6">
    <source>
        <dbReference type="PROSITE" id="PS50016"/>
    </source>
</evidence>
<dbReference type="AlphaFoldDB" id="W9XHP9"/>
<dbReference type="SUPFAM" id="SSF57850">
    <property type="entry name" value="RING/U-box"/>
    <property type="match status" value="1"/>
</dbReference>
<dbReference type="Pfam" id="PF13639">
    <property type="entry name" value="zf-RING_2"/>
    <property type="match status" value="1"/>
</dbReference>
<feature type="compositionally biased region" description="Basic and acidic residues" evidence="5">
    <location>
        <begin position="41"/>
        <end position="50"/>
    </location>
</feature>
<feature type="compositionally biased region" description="Polar residues" evidence="5">
    <location>
        <begin position="550"/>
        <end position="566"/>
    </location>
</feature>
<sequence>MSDTCIVCLGDLSNGNGDVPASPTVAKSPSATHIGDVSKTSGDKATQHAGNHSEELIAHLRPCGHYLHNECLTPWVERANSCPICRASFHRVELVHTINGDVVSSYPVEDRTQAPDLDPSMFLEVPEEDDEDQPCQACGEDDNEDVLMYCDGCQKLWHTYCVNLQEVPYGHWFCDNCRVQREVDPRLQATARSSRLSRRRTRGQQRRQRGNESSWNQVWQSVWSRINLDLDFPYEDDDSSATYLRRHRQRNQADRQAHDAWVRRMQVAELHGAGNGFRETEPAVSRNPGGGLTPRTRRPRSSPVPQVENADELMAWHAFEQACATSNDPSSSRKRKRQSGPPSPVEPEHDAALVIKRRRPSVPIRSVSDNGGSSATSSGPRRSSRLASPIPRRQLPLASAPPSFLQSLLQEVEDSGSSTHSMHLHRPSPRPAASPPAEQSSPQPSSPALSPLSSNHSSPRPMSATPPPLGALSALRPGSPAGLTSSIQPVFPSTEYSPLRPNSPDPGSSNPGDLPAGRPDGQNLARIGHASSTNLVRPRPRNRIPPILDNPSSPFTQPRSTDASPTRATMSLNAKADVQKLVATALKPLYHDQTITKDEYTIINRDISRMLYDRIGDFEALDVDGKAKWEKVAGDEVNKAVSALKAQG</sequence>
<gene>
    <name evidence="8" type="ORF">A1O3_10495</name>
</gene>
<evidence type="ECO:0000256" key="2">
    <source>
        <dbReference type="ARBA" id="ARBA00022771"/>
    </source>
</evidence>
<keyword evidence="3" id="KW-0862">Zinc</keyword>
<dbReference type="Gene3D" id="3.30.40.10">
    <property type="entry name" value="Zinc/RING finger domain, C3HC4 (zinc finger)"/>
    <property type="match status" value="2"/>
</dbReference>
<feature type="compositionally biased region" description="Low complexity" evidence="5">
    <location>
        <begin position="361"/>
        <end position="381"/>
    </location>
</feature>
<dbReference type="PROSITE" id="PS50016">
    <property type="entry name" value="ZF_PHD_2"/>
    <property type="match status" value="1"/>
</dbReference>
<keyword evidence="1" id="KW-0479">Metal-binding</keyword>
<dbReference type="OrthoDB" id="8062037at2759"/>
<dbReference type="InterPro" id="IPR019787">
    <property type="entry name" value="Znf_PHD-finger"/>
</dbReference>
<accession>W9XHP9</accession>
<dbReference type="PROSITE" id="PS50089">
    <property type="entry name" value="ZF_RING_2"/>
    <property type="match status" value="1"/>
</dbReference>
<dbReference type="EMBL" id="AMGY01000012">
    <property type="protein sequence ID" value="EXJ76850.1"/>
    <property type="molecule type" value="Genomic_DNA"/>
</dbReference>
<dbReference type="SMART" id="SM00249">
    <property type="entry name" value="PHD"/>
    <property type="match status" value="1"/>
</dbReference>
<dbReference type="PROSITE" id="PS01359">
    <property type="entry name" value="ZF_PHD_1"/>
    <property type="match status" value="1"/>
</dbReference>
<dbReference type="InterPro" id="IPR047157">
    <property type="entry name" value="PHRF1/Atg35"/>
</dbReference>
<organism evidence="8 9">
    <name type="scientific">Capronia epimyces CBS 606.96</name>
    <dbReference type="NCBI Taxonomy" id="1182542"/>
    <lineage>
        <taxon>Eukaryota</taxon>
        <taxon>Fungi</taxon>
        <taxon>Dikarya</taxon>
        <taxon>Ascomycota</taxon>
        <taxon>Pezizomycotina</taxon>
        <taxon>Eurotiomycetes</taxon>
        <taxon>Chaetothyriomycetidae</taxon>
        <taxon>Chaetothyriales</taxon>
        <taxon>Herpotrichiellaceae</taxon>
        <taxon>Capronia</taxon>
    </lineage>
</organism>
<feature type="compositionally biased region" description="Basic residues" evidence="5">
    <location>
        <begin position="195"/>
        <end position="208"/>
    </location>
</feature>
<dbReference type="Pfam" id="PF00628">
    <property type="entry name" value="PHD"/>
    <property type="match status" value="1"/>
</dbReference>
<evidence type="ECO:0000259" key="7">
    <source>
        <dbReference type="PROSITE" id="PS50089"/>
    </source>
</evidence>
<evidence type="ECO:0000256" key="3">
    <source>
        <dbReference type="ARBA" id="ARBA00022833"/>
    </source>
</evidence>
<keyword evidence="2 4" id="KW-0863">Zinc-finger</keyword>
<dbReference type="SUPFAM" id="SSF57903">
    <property type="entry name" value="FYVE/PHD zinc finger"/>
    <property type="match status" value="1"/>
</dbReference>
<dbReference type="HOGENOM" id="CLU_026721_0_0_1"/>
<dbReference type="InterPro" id="IPR001841">
    <property type="entry name" value="Znf_RING"/>
</dbReference>